<keyword evidence="3" id="KW-1185">Reference proteome</keyword>
<feature type="region of interest" description="Disordered" evidence="1">
    <location>
        <begin position="1"/>
        <end position="28"/>
    </location>
</feature>
<evidence type="ECO:0000313" key="2">
    <source>
        <dbReference type="EMBL" id="GBM85769.1"/>
    </source>
</evidence>
<dbReference type="Proteomes" id="UP000499080">
    <property type="component" value="Unassembled WGS sequence"/>
</dbReference>
<name>A0A4Y2J865_ARAVE</name>
<organism evidence="2 3">
    <name type="scientific">Araneus ventricosus</name>
    <name type="common">Orbweaver spider</name>
    <name type="synonym">Epeira ventricosa</name>
    <dbReference type="NCBI Taxonomy" id="182803"/>
    <lineage>
        <taxon>Eukaryota</taxon>
        <taxon>Metazoa</taxon>
        <taxon>Ecdysozoa</taxon>
        <taxon>Arthropoda</taxon>
        <taxon>Chelicerata</taxon>
        <taxon>Arachnida</taxon>
        <taxon>Araneae</taxon>
        <taxon>Araneomorphae</taxon>
        <taxon>Entelegynae</taxon>
        <taxon>Araneoidea</taxon>
        <taxon>Araneidae</taxon>
        <taxon>Araneus</taxon>
    </lineage>
</organism>
<dbReference type="AlphaFoldDB" id="A0A4Y2J865"/>
<accession>A0A4Y2J865</accession>
<dbReference type="EMBL" id="BGPR01003260">
    <property type="protein sequence ID" value="GBM85769.1"/>
    <property type="molecule type" value="Genomic_DNA"/>
</dbReference>
<reference evidence="2 3" key="1">
    <citation type="journal article" date="2019" name="Sci. Rep.">
        <title>Orb-weaving spider Araneus ventricosus genome elucidates the spidroin gene catalogue.</title>
        <authorList>
            <person name="Kono N."/>
            <person name="Nakamura H."/>
            <person name="Ohtoshi R."/>
            <person name="Moran D.A.P."/>
            <person name="Shinohara A."/>
            <person name="Yoshida Y."/>
            <person name="Fujiwara M."/>
            <person name="Mori M."/>
            <person name="Tomita M."/>
            <person name="Arakawa K."/>
        </authorList>
    </citation>
    <scope>NUCLEOTIDE SEQUENCE [LARGE SCALE GENOMIC DNA]</scope>
</reference>
<proteinExistence type="predicted"/>
<gene>
    <name evidence="2" type="ORF">AVEN_74408_1</name>
</gene>
<evidence type="ECO:0000256" key="1">
    <source>
        <dbReference type="SAM" id="MobiDB-lite"/>
    </source>
</evidence>
<sequence length="111" mass="12691">MLAQKETQKVEEEERLKQQRQEGRGAKEEVAAKKLKFGSCRLVTSPLAIAQRTLAYNPHTVQYVFSGFEVSKDPQQISFAYLEGRRIEYAYVTRSQKMSVMDGGSQTERVD</sequence>
<evidence type="ECO:0000313" key="3">
    <source>
        <dbReference type="Proteomes" id="UP000499080"/>
    </source>
</evidence>
<protein>
    <submittedName>
        <fullName evidence="2">Uncharacterized protein</fullName>
    </submittedName>
</protein>
<comment type="caution">
    <text evidence="2">The sequence shown here is derived from an EMBL/GenBank/DDBJ whole genome shotgun (WGS) entry which is preliminary data.</text>
</comment>